<dbReference type="Gene3D" id="3.40.50.1820">
    <property type="entry name" value="alpha/beta hydrolase"/>
    <property type="match status" value="1"/>
</dbReference>
<evidence type="ECO:0000256" key="1">
    <source>
        <dbReference type="ARBA" id="ARBA00011079"/>
    </source>
</evidence>
<dbReference type="GO" id="GO:0004180">
    <property type="term" value="F:carboxypeptidase activity"/>
    <property type="evidence" value="ECO:0007669"/>
    <property type="project" value="UniProtKB-KW"/>
</dbReference>
<evidence type="ECO:0000313" key="7">
    <source>
        <dbReference type="EMBL" id="TVY92709.1"/>
    </source>
</evidence>
<evidence type="ECO:0000256" key="2">
    <source>
        <dbReference type="ARBA" id="ARBA00022670"/>
    </source>
</evidence>
<evidence type="ECO:0000256" key="3">
    <source>
        <dbReference type="ARBA" id="ARBA00022729"/>
    </source>
</evidence>
<feature type="chain" id="PRO_5021823043" evidence="6">
    <location>
        <begin position="22"/>
        <end position="509"/>
    </location>
</feature>
<proteinExistence type="inferred from homology"/>
<gene>
    <name evidence="7" type="primary">PRCP</name>
    <name evidence="7" type="ORF">LAWI1_G002313</name>
</gene>
<reference evidence="7 8" key="1">
    <citation type="submission" date="2018-05" db="EMBL/GenBank/DDBJ databases">
        <title>Genome sequencing and assembly of the regulated plant pathogen Lachnellula willkommii and related sister species for the development of diagnostic species identification markers.</title>
        <authorList>
            <person name="Giroux E."/>
            <person name="Bilodeau G."/>
        </authorList>
    </citation>
    <scope>NUCLEOTIDE SEQUENCE [LARGE SCALE GENOMIC DNA]</scope>
    <source>
        <strain evidence="7 8">CBS 172.35</strain>
    </source>
</reference>
<keyword evidence="4" id="KW-0378">Hydrolase</keyword>
<name>A0A559MIC4_9HELO</name>
<comment type="similarity">
    <text evidence="1">Belongs to the peptidase S28 family.</text>
</comment>
<feature type="signal peptide" evidence="6">
    <location>
        <begin position="1"/>
        <end position="21"/>
    </location>
</feature>
<dbReference type="InterPro" id="IPR042269">
    <property type="entry name" value="Ser_carbopepase_S28_SKS"/>
</dbReference>
<dbReference type="SUPFAM" id="SSF53474">
    <property type="entry name" value="alpha/beta-Hydrolases"/>
    <property type="match status" value="1"/>
</dbReference>
<dbReference type="EMBL" id="QGML01000263">
    <property type="protein sequence ID" value="TVY92709.1"/>
    <property type="molecule type" value="Genomic_DNA"/>
</dbReference>
<dbReference type="Pfam" id="PF05577">
    <property type="entry name" value="Peptidase_S28"/>
    <property type="match status" value="1"/>
</dbReference>
<sequence>MRMLFKFSVFALLCYITSVAAQTSSGPSSGAVIGSKYPVHNLTQKVDHSSNSSTTFNQRYQLVTDYFKPGGPILFVQGPETSLVPIENHDFIDWMEELGAIVAVLEHRFFGTSTPAEFDGTTASYAPLTLDNVMKDAVAFINFIQKNITGAANSKTIVGGGSYGGNLALTYRVKHPETFFGSFASAPMTESFGPLVNNTAKFRSAEQHQLITGKLSNIYHDASAEAAAKIKAAMMELYTCALIGSRLTHALGNNCTEAIPDLNFCGTAPNATQLDALYATALSAYRYIPQFNYPFATTYAMAYPFQYLINATLAASTPAEVLRIPWAMTNWQASLSSCIDWSSSNITGQLDVGVSNSYFYLQCQYYPISESVVPEGNLLPPSSASTPAKVCANPEYESSIYNQTNEFFQEYLGTATHIIDSTTRLIILQGGYDRVAGVGMPDLTLSDDREHSRVVFTAGIGHAEDSYPTSFIPLGTRPQLDEVRTMKLEYVKEWLGWYNSTNVWNATSI</sequence>
<dbReference type="GO" id="GO:0006508">
    <property type="term" value="P:proteolysis"/>
    <property type="evidence" value="ECO:0007669"/>
    <property type="project" value="UniProtKB-KW"/>
</dbReference>
<evidence type="ECO:0000256" key="4">
    <source>
        <dbReference type="ARBA" id="ARBA00022801"/>
    </source>
</evidence>
<dbReference type="GO" id="GO:0008239">
    <property type="term" value="F:dipeptidyl-peptidase activity"/>
    <property type="evidence" value="ECO:0007669"/>
    <property type="project" value="TreeGrafter"/>
</dbReference>
<dbReference type="InterPro" id="IPR008758">
    <property type="entry name" value="Peptidase_S28"/>
</dbReference>
<protein>
    <submittedName>
        <fullName evidence="7">Lysosomal Pro-X carboxypeptidase</fullName>
    </submittedName>
</protein>
<accession>A0A559MIC4</accession>
<keyword evidence="5" id="KW-0325">Glycoprotein</keyword>
<comment type="caution">
    <text evidence="7">The sequence shown here is derived from an EMBL/GenBank/DDBJ whole genome shotgun (WGS) entry which is preliminary data.</text>
</comment>
<keyword evidence="7" id="KW-0121">Carboxypeptidase</keyword>
<dbReference type="PANTHER" id="PTHR11010:SF38">
    <property type="entry name" value="LYSOSOMAL PRO-X CARBOXYPEPTIDASE"/>
    <property type="match status" value="1"/>
</dbReference>
<keyword evidence="3 6" id="KW-0732">Signal</keyword>
<dbReference type="GO" id="GO:0070008">
    <property type="term" value="F:serine-type exopeptidase activity"/>
    <property type="evidence" value="ECO:0007669"/>
    <property type="project" value="InterPro"/>
</dbReference>
<dbReference type="AlphaFoldDB" id="A0A559MIC4"/>
<dbReference type="InterPro" id="IPR029058">
    <property type="entry name" value="AB_hydrolase_fold"/>
</dbReference>
<keyword evidence="2" id="KW-0645">Protease</keyword>
<dbReference type="Gene3D" id="1.20.120.980">
    <property type="entry name" value="Serine carboxypeptidase S28, SKS domain"/>
    <property type="match status" value="1"/>
</dbReference>
<keyword evidence="8" id="KW-1185">Reference proteome</keyword>
<organism evidence="7 8">
    <name type="scientific">Lachnellula willkommii</name>
    <dbReference type="NCBI Taxonomy" id="215461"/>
    <lineage>
        <taxon>Eukaryota</taxon>
        <taxon>Fungi</taxon>
        <taxon>Dikarya</taxon>
        <taxon>Ascomycota</taxon>
        <taxon>Pezizomycotina</taxon>
        <taxon>Leotiomycetes</taxon>
        <taxon>Helotiales</taxon>
        <taxon>Lachnaceae</taxon>
        <taxon>Lachnellula</taxon>
    </lineage>
</organism>
<evidence type="ECO:0000256" key="6">
    <source>
        <dbReference type="SAM" id="SignalP"/>
    </source>
</evidence>
<evidence type="ECO:0000256" key="5">
    <source>
        <dbReference type="ARBA" id="ARBA00023180"/>
    </source>
</evidence>
<evidence type="ECO:0000313" key="8">
    <source>
        <dbReference type="Proteomes" id="UP000315522"/>
    </source>
</evidence>
<dbReference type="Proteomes" id="UP000315522">
    <property type="component" value="Unassembled WGS sequence"/>
</dbReference>
<dbReference type="PANTHER" id="PTHR11010">
    <property type="entry name" value="PROTEASE S28 PRO-X CARBOXYPEPTIDASE-RELATED"/>
    <property type="match status" value="1"/>
</dbReference>